<evidence type="ECO:0000313" key="1">
    <source>
        <dbReference type="EMBL" id="MCZ8373658.1"/>
    </source>
</evidence>
<accession>A0ABT4PKT9</accession>
<gene>
    <name evidence="1" type="ORF">O6P32_13220</name>
</gene>
<protein>
    <recommendedName>
        <fullName evidence="3">Major capsid protein</fullName>
    </recommendedName>
</protein>
<dbReference type="EMBL" id="JAPZVM010000017">
    <property type="protein sequence ID" value="MCZ8373658.1"/>
    <property type="molecule type" value="Genomic_DNA"/>
</dbReference>
<organism evidence="1 2">
    <name type="scientific">Phocaeicola acetigenes</name>
    <dbReference type="NCBI Taxonomy" id="3016083"/>
    <lineage>
        <taxon>Bacteria</taxon>
        <taxon>Pseudomonadati</taxon>
        <taxon>Bacteroidota</taxon>
        <taxon>Bacteroidia</taxon>
        <taxon>Bacteroidales</taxon>
        <taxon>Bacteroidaceae</taxon>
        <taxon>Phocaeicola</taxon>
    </lineage>
</organism>
<evidence type="ECO:0008006" key="3">
    <source>
        <dbReference type="Google" id="ProtNLM"/>
    </source>
</evidence>
<keyword evidence="2" id="KW-1185">Reference proteome</keyword>
<dbReference type="RefSeq" id="WP_269878998.1">
    <property type="nucleotide sequence ID" value="NZ_JAPZVM010000017.1"/>
</dbReference>
<evidence type="ECO:0000313" key="2">
    <source>
        <dbReference type="Proteomes" id="UP001141933"/>
    </source>
</evidence>
<dbReference type="Proteomes" id="UP001141933">
    <property type="component" value="Unassembled WGS sequence"/>
</dbReference>
<comment type="caution">
    <text evidence="1">The sequence shown here is derived from an EMBL/GenBank/DDBJ whole genome shotgun (WGS) entry which is preliminary data.</text>
</comment>
<reference evidence="1" key="1">
    <citation type="submission" date="2022-12" db="EMBL/GenBank/DDBJ databases">
        <title>Phocaeicola acetigenes sp. nov., isolated feces from a healthy human.</title>
        <authorList>
            <person name="Do H."/>
            <person name="Ha Y.B."/>
            <person name="Kim J.-S."/>
            <person name="Suh M.K."/>
            <person name="Kim H.S."/>
            <person name="Lee J.-S."/>
        </authorList>
    </citation>
    <scope>NUCLEOTIDE SEQUENCE</scope>
    <source>
        <strain evidence="1">KGMB11183</strain>
    </source>
</reference>
<sequence>MANERITWGQLSSLTPDNGAIRSLRELLVMTNFLDEELERFFTLRQNVHNGDKLGWVGDMDDIGWKGSGCNPSYKKANINFAEKEWKIGDWQIPLQWCYTDLQNTIAEYCLKTGTDIGDLSSTEYMDDIVYPAMDLAVKHMLWRFIWFGDTEAQNATSSGQITDGVDVELFKTADGFWKQLFAIGAANAGQKTAIEANNQESTALQFSKLKEAGVAISIFDGILENADSRIASMDGAGIFCTKSLCDALAKDLKREYKEILTWEQIFKGLDVTEYNGTLVYRVSIWDRFIQKYQNNGTKLNLPHRAVFGSPKQLFVGTPANQIMSDLDIWFDRKERVNYLYSTGKIGCLIGEDNLFQMAY</sequence>
<name>A0ABT4PKT9_9BACT</name>
<proteinExistence type="predicted"/>